<evidence type="ECO:0000313" key="3">
    <source>
        <dbReference type="Proteomes" id="UP000494206"/>
    </source>
</evidence>
<dbReference type="Proteomes" id="UP000494206">
    <property type="component" value="Unassembled WGS sequence"/>
</dbReference>
<accession>A0A8S1F4B7</accession>
<feature type="transmembrane region" description="Helical" evidence="1">
    <location>
        <begin position="226"/>
        <end position="250"/>
    </location>
</feature>
<feature type="transmembrane region" description="Helical" evidence="1">
    <location>
        <begin position="118"/>
        <end position="140"/>
    </location>
</feature>
<dbReference type="InterPro" id="IPR018817">
    <property type="entry name" value="7TM_GPCR_serpentine_rcpt_Srz"/>
</dbReference>
<comment type="caution">
    <text evidence="2">The sequence shown here is derived from an EMBL/GenBank/DDBJ whole genome shotgun (WGS) entry which is preliminary data.</text>
</comment>
<feature type="transmembrane region" description="Helical" evidence="1">
    <location>
        <begin position="77"/>
        <end position="98"/>
    </location>
</feature>
<keyword evidence="3" id="KW-1185">Reference proteome</keyword>
<keyword evidence="1" id="KW-1133">Transmembrane helix</keyword>
<dbReference type="Pfam" id="PF10325">
    <property type="entry name" value="7TM_GPCR_Srz"/>
    <property type="match status" value="1"/>
</dbReference>
<feature type="transmembrane region" description="Helical" evidence="1">
    <location>
        <begin position="256"/>
        <end position="279"/>
    </location>
</feature>
<evidence type="ECO:0000256" key="1">
    <source>
        <dbReference type="SAM" id="Phobius"/>
    </source>
</evidence>
<proteinExistence type="predicted"/>
<dbReference type="PANTHER" id="PTHR31720:SF12">
    <property type="entry name" value="SERPENTINE RECEPTOR, CLASS T-RELATED"/>
    <property type="match status" value="1"/>
</dbReference>
<sequence>MNFLNYTFEAEEKEIDVLRPRLSNNEVINIMKIEIYAFLSIAFIACSVVTFPIYNYIFRRNRQEEQDLPKYAVIDHFNSCLAVMHYPIYILPILFVLHCIPSGLIQTTVKVICAMGLFFQYYTAIIIATSVNITLTFLAIQKIVIYFKPSLLDSVTPKGGLTVYKLVRIVAYGFFTITYDLVDTVFMSSYIFSSMTVLISAVFYATILRKEGKDCKVWESSTEKCILYHTMISAFTKILVLPVAESIWFFDDITSKIFYSILVVEYALFPIINQLSYFASNDSNKKQLIHLENRIMQLICFRRQAQPENIEVPSISNINYPYEEDASELENPGRISESNQVAVNMNFHNI</sequence>
<keyword evidence="1" id="KW-0472">Membrane</keyword>
<gene>
    <name evidence="2" type="ORF">CBOVIS_LOCUS10298</name>
</gene>
<organism evidence="2 3">
    <name type="scientific">Caenorhabditis bovis</name>
    <dbReference type="NCBI Taxonomy" id="2654633"/>
    <lineage>
        <taxon>Eukaryota</taxon>
        <taxon>Metazoa</taxon>
        <taxon>Ecdysozoa</taxon>
        <taxon>Nematoda</taxon>
        <taxon>Chromadorea</taxon>
        <taxon>Rhabditida</taxon>
        <taxon>Rhabditina</taxon>
        <taxon>Rhabditomorpha</taxon>
        <taxon>Rhabditoidea</taxon>
        <taxon>Rhabditidae</taxon>
        <taxon>Peloderinae</taxon>
        <taxon>Caenorhabditis</taxon>
    </lineage>
</organism>
<dbReference type="AlphaFoldDB" id="A0A8S1F4B7"/>
<dbReference type="PANTHER" id="PTHR31720">
    <property type="entry name" value="SERPENTINE RECEPTOR, CLASS Z-RELATED"/>
    <property type="match status" value="1"/>
</dbReference>
<name>A0A8S1F4B7_9PELO</name>
<dbReference type="EMBL" id="CADEPM010000007">
    <property type="protein sequence ID" value="CAB3408522.1"/>
    <property type="molecule type" value="Genomic_DNA"/>
</dbReference>
<reference evidence="2 3" key="1">
    <citation type="submission" date="2020-04" db="EMBL/GenBank/DDBJ databases">
        <authorList>
            <person name="Laetsch R D."/>
            <person name="Stevens L."/>
            <person name="Kumar S."/>
            <person name="Blaxter L. M."/>
        </authorList>
    </citation>
    <scope>NUCLEOTIDE SEQUENCE [LARGE SCALE GENOMIC DNA]</scope>
</reference>
<feature type="transmembrane region" description="Helical" evidence="1">
    <location>
        <begin position="185"/>
        <end position="205"/>
    </location>
</feature>
<protein>
    <submittedName>
        <fullName evidence="2">Uncharacterized protein</fullName>
    </submittedName>
</protein>
<evidence type="ECO:0000313" key="2">
    <source>
        <dbReference type="EMBL" id="CAB3408522.1"/>
    </source>
</evidence>
<feature type="transmembrane region" description="Helical" evidence="1">
    <location>
        <begin position="35"/>
        <end position="57"/>
    </location>
</feature>
<keyword evidence="1" id="KW-0812">Transmembrane</keyword>